<dbReference type="InterPro" id="IPR001343">
    <property type="entry name" value="Hemolysn_Ca-bd"/>
</dbReference>
<dbReference type="OrthoDB" id="9798386at2"/>
<keyword evidence="2" id="KW-1185">Reference proteome</keyword>
<organism evidence="1 2">
    <name type="scientific">Crenothrix polyspora</name>
    <dbReference type="NCBI Taxonomy" id="360316"/>
    <lineage>
        <taxon>Bacteria</taxon>
        <taxon>Pseudomonadati</taxon>
        <taxon>Pseudomonadota</taxon>
        <taxon>Gammaproteobacteria</taxon>
        <taxon>Methylococcales</taxon>
        <taxon>Crenotrichaceae</taxon>
        <taxon>Crenothrix</taxon>
    </lineage>
</organism>
<gene>
    <name evidence="1" type="ORF">CRENPOLYSF1_260006</name>
</gene>
<dbReference type="RefSeq" id="WP_087143294.1">
    <property type="nucleotide sequence ID" value="NZ_FUKI01000100.1"/>
</dbReference>
<dbReference type="GO" id="GO:0005509">
    <property type="term" value="F:calcium ion binding"/>
    <property type="evidence" value="ECO:0007669"/>
    <property type="project" value="InterPro"/>
</dbReference>
<sequence length="385" mass="43003">MATLDDYANNTTSTGKLVFSTSSSGFIETADDHDWFKVSLLAGKAYEFSATTTYDDYLAFMGLLLSPSIDIYDATGKLIPTKPSFYIPTVSGDYYVDVSDAATKNTGDYDLSVSNLNKENFIAGRRYIIGSVEMSNQSGGYTPPNIFDSTGKKPLLDIYNDGVETYYVFSPLKSAAYYSADSFFSYADDFGDSIATASPQNPPTSKASITINGQNEAHFDRDFFSISMTAGVNYKFEETLSTSNYLKIYDASGNVVVDAFDANFNLKPYLVFTTPHSAKYYLEVGYWEGANKPAYAVTVTQVLILSGTKRNDNLKGGIFDDFINGYAGNDKLNPTFRTPIHNFMIKFNLIISVCYKFVEFLAYFQSHLYQLIFNKKQTRDEFFLF</sequence>
<protein>
    <recommendedName>
        <fullName evidence="3">Peptidase C-terminal archaeal/bacterial domain-containing protein</fullName>
    </recommendedName>
</protein>
<name>A0A1R4H8M0_9GAMM</name>
<evidence type="ECO:0008006" key="3">
    <source>
        <dbReference type="Google" id="ProtNLM"/>
    </source>
</evidence>
<dbReference type="AlphaFoldDB" id="A0A1R4H8M0"/>
<reference evidence="2" key="1">
    <citation type="submission" date="2017-02" db="EMBL/GenBank/DDBJ databases">
        <authorList>
            <person name="Daims H."/>
        </authorList>
    </citation>
    <scope>NUCLEOTIDE SEQUENCE [LARGE SCALE GENOMIC DNA]</scope>
</reference>
<dbReference type="Proteomes" id="UP000195667">
    <property type="component" value="Unassembled WGS sequence"/>
</dbReference>
<evidence type="ECO:0000313" key="1">
    <source>
        <dbReference type="EMBL" id="SJM92210.1"/>
    </source>
</evidence>
<dbReference type="Pfam" id="PF00353">
    <property type="entry name" value="HemolysinCabind"/>
    <property type="match status" value="1"/>
</dbReference>
<dbReference type="Gene3D" id="2.60.120.380">
    <property type="match status" value="2"/>
</dbReference>
<accession>A0A1R4H8M0</accession>
<proteinExistence type="predicted"/>
<evidence type="ECO:0000313" key="2">
    <source>
        <dbReference type="Proteomes" id="UP000195667"/>
    </source>
</evidence>
<dbReference type="EMBL" id="FUKI01000100">
    <property type="protein sequence ID" value="SJM92210.1"/>
    <property type="molecule type" value="Genomic_DNA"/>
</dbReference>